<proteinExistence type="predicted"/>
<evidence type="ECO:0000256" key="1">
    <source>
        <dbReference type="SAM" id="Phobius"/>
    </source>
</evidence>
<evidence type="ECO:0000313" key="3">
    <source>
        <dbReference type="Proteomes" id="UP001081283"/>
    </source>
</evidence>
<feature type="transmembrane region" description="Helical" evidence="1">
    <location>
        <begin position="6"/>
        <end position="26"/>
    </location>
</feature>
<dbReference type="Proteomes" id="UP001081283">
    <property type="component" value="Unassembled WGS sequence"/>
</dbReference>
<feature type="transmembrane region" description="Helical" evidence="1">
    <location>
        <begin position="47"/>
        <end position="71"/>
    </location>
</feature>
<keyword evidence="1" id="KW-0472">Membrane</keyword>
<sequence>MNFAGMNYLAILVAAIVAFIIGAIYYSTLAKPWMKAAKIDPSGPKPAMAPLMITTFILQLLLAFVTAGVIGHLGTDQVTPLNGVISGIFLWAGIIFTTMTINNRYQGFGWDLTLIDGLHWLLVMIGIGATIGLFGVPSA</sequence>
<keyword evidence="3" id="KW-1185">Reference proteome</keyword>
<feature type="transmembrane region" description="Helical" evidence="1">
    <location>
        <begin position="114"/>
        <end position="136"/>
    </location>
</feature>
<accession>A0ABT3YAD0</accession>
<organism evidence="2 3">
    <name type="scientific">Hoeflea ulvae</name>
    <dbReference type="NCBI Taxonomy" id="2983764"/>
    <lineage>
        <taxon>Bacteria</taxon>
        <taxon>Pseudomonadati</taxon>
        <taxon>Pseudomonadota</taxon>
        <taxon>Alphaproteobacteria</taxon>
        <taxon>Hyphomicrobiales</taxon>
        <taxon>Rhizobiaceae</taxon>
        <taxon>Hoeflea</taxon>
    </lineage>
</organism>
<keyword evidence="1" id="KW-1133">Transmembrane helix</keyword>
<dbReference type="Pfam" id="PF08570">
    <property type="entry name" value="DUF1761"/>
    <property type="match status" value="1"/>
</dbReference>
<evidence type="ECO:0000313" key="2">
    <source>
        <dbReference type="EMBL" id="MCY0092759.1"/>
    </source>
</evidence>
<dbReference type="EMBL" id="JAOVZQ010000001">
    <property type="protein sequence ID" value="MCY0092759.1"/>
    <property type="molecule type" value="Genomic_DNA"/>
</dbReference>
<comment type="caution">
    <text evidence="2">The sequence shown here is derived from an EMBL/GenBank/DDBJ whole genome shotgun (WGS) entry which is preliminary data.</text>
</comment>
<protein>
    <submittedName>
        <fullName evidence="2">DUF1761 domain-containing protein</fullName>
    </submittedName>
</protein>
<feature type="transmembrane region" description="Helical" evidence="1">
    <location>
        <begin position="83"/>
        <end position="102"/>
    </location>
</feature>
<keyword evidence="1" id="KW-0812">Transmembrane</keyword>
<name>A0ABT3YAD0_9HYPH</name>
<reference evidence="2" key="1">
    <citation type="submission" date="2022-10" db="EMBL/GenBank/DDBJ databases">
        <title>Hoeflea sp. J2-29, isolated from marine algae.</title>
        <authorList>
            <person name="Kristyanto S."/>
            <person name="Kim J.M."/>
            <person name="Jeon C.O."/>
        </authorList>
    </citation>
    <scope>NUCLEOTIDE SEQUENCE</scope>
    <source>
        <strain evidence="2">J2-29</strain>
    </source>
</reference>
<dbReference type="InterPro" id="IPR013879">
    <property type="entry name" value="DUF1761"/>
</dbReference>
<gene>
    <name evidence="2" type="ORF">OEG82_01675</name>
</gene>
<dbReference type="RefSeq" id="WP_267610728.1">
    <property type="nucleotide sequence ID" value="NZ_JAOVZQ010000001.1"/>
</dbReference>